<dbReference type="EMBL" id="JBEZAE010000001">
    <property type="protein sequence ID" value="MEU7069053.1"/>
    <property type="molecule type" value="Genomic_DNA"/>
</dbReference>
<feature type="compositionally biased region" description="Pro residues" evidence="1">
    <location>
        <begin position="203"/>
        <end position="235"/>
    </location>
</feature>
<feature type="compositionally biased region" description="Pro residues" evidence="1">
    <location>
        <begin position="1"/>
        <end position="10"/>
    </location>
</feature>
<keyword evidence="2" id="KW-0472">Membrane</keyword>
<sequence length="235" mass="24376">MTAPLTPPHQPPHDSDWPPPPPPPFGPAGDPITAAEVLRGGVVAAVSTAAGAVLGLLWLWLAPRVLLISDGKGVYLRDSEGESAIGADGTFVLLALAFGAVAALVVFLLRREGGVPLVIGLALGGVLGSLLAWGVGTYFGPTRDVVAHAKEVGPEVVFDAPLELNMAAAAMLAWPLAAMIVHLALTALFGPRDPEPEYWGPHQPNPHPQPQSNPTPDPQPNPRSQPNPQPGPKSL</sequence>
<evidence type="ECO:0000256" key="1">
    <source>
        <dbReference type="SAM" id="MobiDB-lite"/>
    </source>
</evidence>
<feature type="transmembrane region" description="Helical" evidence="2">
    <location>
        <begin position="166"/>
        <end position="189"/>
    </location>
</feature>
<feature type="compositionally biased region" description="Pro residues" evidence="1">
    <location>
        <begin position="17"/>
        <end position="26"/>
    </location>
</feature>
<gene>
    <name evidence="3" type="ORF">AB0A88_02715</name>
</gene>
<keyword evidence="2" id="KW-1133">Transmembrane helix</keyword>
<feature type="transmembrane region" description="Helical" evidence="2">
    <location>
        <begin position="116"/>
        <end position="135"/>
    </location>
</feature>
<feature type="region of interest" description="Disordered" evidence="1">
    <location>
        <begin position="194"/>
        <end position="235"/>
    </location>
</feature>
<organism evidence="3 4">
    <name type="scientific">Streptomyces narbonensis</name>
    <dbReference type="NCBI Taxonomy" id="67333"/>
    <lineage>
        <taxon>Bacteria</taxon>
        <taxon>Bacillati</taxon>
        <taxon>Actinomycetota</taxon>
        <taxon>Actinomycetes</taxon>
        <taxon>Kitasatosporales</taxon>
        <taxon>Streptomycetaceae</taxon>
        <taxon>Streptomyces</taxon>
    </lineage>
</organism>
<name>A0ABV3C3I3_9ACTN</name>
<reference evidence="3 4" key="1">
    <citation type="submission" date="2024-06" db="EMBL/GenBank/DDBJ databases">
        <title>The Natural Products Discovery Center: Release of the First 8490 Sequenced Strains for Exploring Actinobacteria Biosynthetic Diversity.</title>
        <authorList>
            <person name="Kalkreuter E."/>
            <person name="Kautsar S.A."/>
            <person name="Yang D."/>
            <person name="Bader C.D."/>
            <person name="Teijaro C.N."/>
            <person name="Fluegel L."/>
            <person name="Davis C.M."/>
            <person name="Simpson J.R."/>
            <person name="Lauterbach L."/>
            <person name="Steele A.D."/>
            <person name="Gui C."/>
            <person name="Meng S."/>
            <person name="Li G."/>
            <person name="Viehrig K."/>
            <person name="Ye F."/>
            <person name="Su P."/>
            <person name="Kiefer A.F."/>
            <person name="Nichols A."/>
            <person name="Cepeda A.J."/>
            <person name="Yan W."/>
            <person name="Fan B."/>
            <person name="Jiang Y."/>
            <person name="Adhikari A."/>
            <person name="Zheng C.-J."/>
            <person name="Schuster L."/>
            <person name="Cowan T.M."/>
            <person name="Smanski M.J."/>
            <person name="Chevrette M.G."/>
            <person name="De Carvalho L.P.S."/>
            <person name="Shen B."/>
        </authorList>
    </citation>
    <scope>NUCLEOTIDE SEQUENCE [LARGE SCALE GENOMIC DNA]</scope>
    <source>
        <strain evidence="3 4">NPDC045974</strain>
    </source>
</reference>
<feature type="transmembrane region" description="Helical" evidence="2">
    <location>
        <begin position="42"/>
        <end position="61"/>
    </location>
</feature>
<dbReference type="Proteomes" id="UP001551329">
    <property type="component" value="Unassembled WGS sequence"/>
</dbReference>
<comment type="caution">
    <text evidence="3">The sequence shown here is derived from an EMBL/GenBank/DDBJ whole genome shotgun (WGS) entry which is preliminary data.</text>
</comment>
<evidence type="ECO:0000256" key="2">
    <source>
        <dbReference type="SAM" id="Phobius"/>
    </source>
</evidence>
<dbReference type="RefSeq" id="WP_358467856.1">
    <property type="nucleotide sequence ID" value="NZ_JBEZAE010000001.1"/>
</dbReference>
<accession>A0ABV3C3I3</accession>
<feature type="region of interest" description="Disordered" evidence="1">
    <location>
        <begin position="1"/>
        <end position="30"/>
    </location>
</feature>
<evidence type="ECO:0000313" key="3">
    <source>
        <dbReference type="EMBL" id="MEU7069053.1"/>
    </source>
</evidence>
<keyword evidence="4" id="KW-1185">Reference proteome</keyword>
<protein>
    <submittedName>
        <fullName evidence="3">DUF2567 domain-containing protein</fullName>
    </submittedName>
</protein>
<proteinExistence type="predicted"/>
<feature type="transmembrane region" description="Helical" evidence="2">
    <location>
        <begin position="91"/>
        <end position="109"/>
    </location>
</feature>
<keyword evidence="2" id="KW-0812">Transmembrane</keyword>
<evidence type="ECO:0000313" key="4">
    <source>
        <dbReference type="Proteomes" id="UP001551329"/>
    </source>
</evidence>